<evidence type="ECO:0000256" key="7">
    <source>
        <dbReference type="PROSITE-ProRule" id="PRU00035"/>
    </source>
</evidence>
<dbReference type="InterPro" id="IPR019787">
    <property type="entry name" value="Znf_PHD-finger"/>
</dbReference>
<dbReference type="SMART" id="SM00249">
    <property type="entry name" value="PHD"/>
    <property type="match status" value="1"/>
</dbReference>
<comment type="subcellular location">
    <subcellularLocation>
        <location evidence="1">Nucleus</location>
    </subcellularLocation>
</comment>
<dbReference type="AlphaFoldDB" id="A0AAV1R448"/>
<dbReference type="Proteomes" id="UP001314170">
    <property type="component" value="Unassembled WGS sequence"/>
</dbReference>
<dbReference type="SUPFAM" id="SSF47370">
    <property type="entry name" value="Bromodomain"/>
    <property type="match status" value="1"/>
</dbReference>
<keyword evidence="5 7" id="KW-0103">Bromodomain</keyword>
<dbReference type="CDD" id="cd15519">
    <property type="entry name" value="PHD1_Lid2p_like"/>
    <property type="match status" value="1"/>
</dbReference>
<comment type="caution">
    <text evidence="12">The sequence shown here is derived from an EMBL/GenBank/DDBJ whole genome shotgun (WGS) entry which is preliminary data.</text>
</comment>
<evidence type="ECO:0000259" key="11">
    <source>
        <dbReference type="PROSITE" id="PS50016"/>
    </source>
</evidence>
<evidence type="ECO:0000256" key="3">
    <source>
        <dbReference type="ARBA" id="ARBA00022771"/>
    </source>
</evidence>
<dbReference type="Pfam" id="PF15612">
    <property type="entry name" value="WHIM1"/>
    <property type="match status" value="1"/>
</dbReference>
<protein>
    <recommendedName>
        <fullName evidence="14">Methyl-CpG-binding domain-containing protein 9</fullName>
    </recommendedName>
</protein>
<feature type="domain" description="PHD-type" evidence="11">
    <location>
        <begin position="108"/>
        <end position="158"/>
    </location>
</feature>
<evidence type="ECO:0000256" key="4">
    <source>
        <dbReference type="ARBA" id="ARBA00022833"/>
    </source>
</evidence>
<dbReference type="InterPro" id="IPR028942">
    <property type="entry name" value="WHIM1_dom"/>
</dbReference>
<dbReference type="InterPro" id="IPR036427">
    <property type="entry name" value="Bromodomain-like_sf"/>
</dbReference>
<evidence type="ECO:0000313" key="12">
    <source>
        <dbReference type="EMBL" id="CAK7328084.1"/>
    </source>
</evidence>
<dbReference type="PANTHER" id="PTHR47162:SF8">
    <property type="entry name" value="METHYL-CPG-BINDING DOMAIN-CONTAINING PROTEIN 9"/>
    <property type="match status" value="1"/>
</dbReference>
<keyword evidence="2" id="KW-0479">Metal-binding</keyword>
<sequence>MVSRPLDFRTIDLRLAAGAYGGSHESFLEDVRELWSNVCLASREQADLVELAETLSQNFESLFEKEVVTLVKKFEGYAKLDHITAEIKKELDDFLASINEVPKAPWDEGVCKVCGVDKDDNSVLLCDTCDAEYHTYCLNPPLARIPEGNWYCPSCVINKHVVQEAPGSSQVIGPVHCKKYQGEVTRVYLEKLSHLAVAMKEKEYWEFNVDERIHLLKFLCDELLNSALIRQHLEQCAETTNELQQKLRAFSMEWKTVKSKEEFMASKAANMDGSAVGEVGVREALASAIINQAKHVGQQPDLSDGASHCSTFSHDLSALDGSQDGTRINGFDKHSSVSGSGKNHSCNSQTANHTYTKEQVNDPLAVVDGSILPSQENEKSPGPNNFSQIINDMDGIQFQGNLQGYAGRGTSSLLPSPDAGFRPSLEENSHVNLHVPPVAIRESESCHLELSAIKNDVLHLQNSISSIQSQLLKLAVRREFLGCDSRGRLYWASTGQGSDQRVIVDGSLTLQQRNSDRFDSCLNFEEPKICFPFHYTSDNFQAMCSPCISYETEEEIEQLIGWLKDDEQKERELKESISQFLKQRFQETRQTRDLVQEEHQAAPSLVINNDNTAFSSYLVTKAATFLEKKYGPWVELHTNDKLGKKARVTGEGKMYRCDCLEPIIPSRHHCLSCHITFSDDIEFNEHNDGRCNLVTPACANSEHISDFLKAKGSVKSQTMQKVPISEMDVVETSRSVTSGLGSRLIKFQNEGICPYDFNEISSKFVTDDSNKELVQKIGLIGSNGIPSFVTSLSPYLNHSMSMLISHENDIGGVGDELSMERRLVVSKGNKSENGAGLDSICDNSSWKSAANDVSKVSKTDKPPLGCVEQRKKKSFSNKHFPEMEASFCCVVPQSALRPLVGKVSDILRQLKINLLDMEAALPVEAFRPSKAHLDRRLAWRVHVKSAGSIYEMIQATIILEEMIKTDYLRNEWWYWSSFSAAAKTSTVASLALRIYSLDGAIVYEKTVPKLDSTNSLKPMGTLDKKSVLGLDPIEKTKASRKSSKKRKEPES</sequence>
<dbReference type="Pfam" id="PF00628">
    <property type="entry name" value="PHD"/>
    <property type="match status" value="1"/>
</dbReference>
<accession>A0AAV1R448</accession>
<evidence type="ECO:0000259" key="10">
    <source>
        <dbReference type="PROSITE" id="PS50014"/>
    </source>
</evidence>
<evidence type="ECO:0000256" key="1">
    <source>
        <dbReference type="ARBA" id="ARBA00004123"/>
    </source>
</evidence>
<feature type="compositionally biased region" description="Polar residues" evidence="9">
    <location>
        <begin position="336"/>
        <end position="349"/>
    </location>
</feature>
<dbReference type="Gene3D" id="1.20.920.10">
    <property type="entry name" value="Bromodomain-like"/>
    <property type="match status" value="1"/>
</dbReference>
<gene>
    <name evidence="12" type="ORF">DCAF_LOCUS5803</name>
</gene>
<keyword evidence="4" id="KW-0862">Zinc</keyword>
<dbReference type="PANTHER" id="PTHR47162">
    <property type="entry name" value="OS02G0192300 PROTEIN"/>
    <property type="match status" value="1"/>
</dbReference>
<evidence type="ECO:0000256" key="5">
    <source>
        <dbReference type="ARBA" id="ARBA00023117"/>
    </source>
</evidence>
<evidence type="ECO:0000313" key="13">
    <source>
        <dbReference type="Proteomes" id="UP001314170"/>
    </source>
</evidence>
<dbReference type="GO" id="GO:0008270">
    <property type="term" value="F:zinc ion binding"/>
    <property type="evidence" value="ECO:0007669"/>
    <property type="project" value="UniProtKB-KW"/>
</dbReference>
<dbReference type="PROSITE" id="PS50016">
    <property type="entry name" value="ZF_PHD_2"/>
    <property type="match status" value="1"/>
</dbReference>
<feature type="region of interest" description="Disordered" evidence="9">
    <location>
        <begin position="1014"/>
        <end position="1051"/>
    </location>
</feature>
<reference evidence="12 13" key="1">
    <citation type="submission" date="2024-01" db="EMBL/GenBank/DDBJ databases">
        <authorList>
            <person name="Waweru B."/>
        </authorList>
    </citation>
    <scope>NUCLEOTIDE SEQUENCE [LARGE SCALE GENOMIC DNA]</scope>
</reference>
<proteinExistence type="predicted"/>
<dbReference type="InterPro" id="IPR013083">
    <property type="entry name" value="Znf_RING/FYVE/PHD"/>
</dbReference>
<dbReference type="InterPro" id="IPR001965">
    <property type="entry name" value="Znf_PHD"/>
</dbReference>
<dbReference type="Gene3D" id="3.30.40.10">
    <property type="entry name" value="Zinc/RING finger domain, C3HC4 (zinc finger)"/>
    <property type="match status" value="1"/>
</dbReference>
<organism evidence="12 13">
    <name type="scientific">Dovyalis caffra</name>
    <dbReference type="NCBI Taxonomy" id="77055"/>
    <lineage>
        <taxon>Eukaryota</taxon>
        <taxon>Viridiplantae</taxon>
        <taxon>Streptophyta</taxon>
        <taxon>Embryophyta</taxon>
        <taxon>Tracheophyta</taxon>
        <taxon>Spermatophyta</taxon>
        <taxon>Magnoliopsida</taxon>
        <taxon>eudicotyledons</taxon>
        <taxon>Gunneridae</taxon>
        <taxon>Pentapetalae</taxon>
        <taxon>rosids</taxon>
        <taxon>fabids</taxon>
        <taxon>Malpighiales</taxon>
        <taxon>Salicaceae</taxon>
        <taxon>Flacourtieae</taxon>
        <taxon>Dovyalis</taxon>
    </lineage>
</organism>
<dbReference type="InterPro" id="IPR001487">
    <property type="entry name" value="Bromodomain"/>
</dbReference>
<dbReference type="InterPro" id="IPR011011">
    <property type="entry name" value="Znf_FYVE_PHD"/>
</dbReference>
<keyword evidence="6" id="KW-0539">Nucleus</keyword>
<evidence type="ECO:0000256" key="9">
    <source>
        <dbReference type="SAM" id="MobiDB-lite"/>
    </source>
</evidence>
<keyword evidence="3 8" id="KW-0863">Zinc-finger</keyword>
<evidence type="ECO:0000256" key="8">
    <source>
        <dbReference type="PROSITE-ProRule" id="PRU00146"/>
    </source>
</evidence>
<name>A0AAV1R448_9ROSI</name>
<dbReference type="InterPro" id="IPR019786">
    <property type="entry name" value="Zinc_finger_PHD-type_CS"/>
</dbReference>
<feature type="region of interest" description="Disordered" evidence="9">
    <location>
        <begin position="325"/>
        <end position="349"/>
    </location>
</feature>
<evidence type="ECO:0000256" key="2">
    <source>
        <dbReference type="ARBA" id="ARBA00022723"/>
    </source>
</evidence>
<feature type="domain" description="Bromo" evidence="10">
    <location>
        <begin position="1"/>
        <end position="49"/>
    </location>
</feature>
<dbReference type="GO" id="GO:0000785">
    <property type="term" value="C:chromatin"/>
    <property type="evidence" value="ECO:0007669"/>
    <property type="project" value="UniProtKB-ARBA"/>
</dbReference>
<dbReference type="SUPFAM" id="SSF57903">
    <property type="entry name" value="FYVE/PHD zinc finger"/>
    <property type="match status" value="1"/>
</dbReference>
<feature type="compositionally biased region" description="Basic residues" evidence="9">
    <location>
        <begin position="1038"/>
        <end position="1051"/>
    </location>
</feature>
<evidence type="ECO:0000256" key="6">
    <source>
        <dbReference type="ARBA" id="ARBA00023242"/>
    </source>
</evidence>
<dbReference type="PROSITE" id="PS01359">
    <property type="entry name" value="ZF_PHD_1"/>
    <property type="match status" value="1"/>
</dbReference>
<dbReference type="EMBL" id="CAWUPB010000893">
    <property type="protein sequence ID" value="CAK7328084.1"/>
    <property type="molecule type" value="Genomic_DNA"/>
</dbReference>
<feature type="compositionally biased region" description="Basic and acidic residues" evidence="9">
    <location>
        <begin position="1022"/>
        <end position="1037"/>
    </location>
</feature>
<evidence type="ECO:0008006" key="14">
    <source>
        <dbReference type="Google" id="ProtNLM"/>
    </source>
</evidence>
<dbReference type="PROSITE" id="PS50014">
    <property type="entry name" value="BROMODOMAIN_2"/>
    <property type="match status" value="1"/>
</dbReference>
<dbReference type="GO" id="GO:0005634">
    <property type="term" value="C:nucleus"/>
    <property type="evidence" value="ECO:0007669"/>
    <property type="project" value="UniProtKB-SubCell"/>
</dbReference>
<keyword evidence="13" id="KW-1185">Reference proteome</keyword>